<feature type="transmembrane region" description="Helical" evidence="1">
    <location>
        <begin position="251"/>
        <end position="270"/>
    </location>
</feature>
<feature type="transmembrane region" description="Helical" evidence="1">
    <location>
        <begin position="48"/>
        <end position="70"/>
    </location>
</feature>
<dbReference type="Gene3D" id="1.10.3730.20">
    <property type="match status" value="1"/>
</dbReference>
<dbReference type="GO" id="GO:0016020">
    <property type="term" value="C:membrane"/>
    <property type="evidence" value="ECO:0007669"/>
    <property type="project" value="InterPro"/>
</dbReference>
<feature type="transmembrane region" description="Helical" evidence="1">
    <location>
        <begin position="165"/>
        <end position="182"/>
    </location>
</feature>
<protein>
    <submittedName>
        <fullName evidence="3">EamA domain-containing membrane protein RarD</fullName>
    </submittedName>
</protein>
<feature type="domain" description="EamA" evidence="2">
    <location>
        <begin position="22"/>
        <end position="155"/>
    </location>
</feature>
<keyword evidence="1" id="KW-1133">Transmembrane helix</keyword>
<feature type="transmembrane region" description="Helical" evidence="1">
    <location>
        <begin position="17"/>
        <end position="36"/>
    </location>
</feature>
<evidence type="ECO:0000256" key="1">
    <source>
        <dbReference type="SAM" id="Phobius"/>
    </source>
</evidence>
<dbReference type="PANTHER" id="PTHR22911:SF135">
    <property type="entry name" value="BLR4310 PROTEIN"/>
    <property type="match status" value="1"/>
</dbReference>
<dbReference type="Pfam" id="PF00892">
    <property type="entry name" value="EamA"/>
    <property type="match status" value="2"/>
</dbReference>
<dbReference type="EMBL" id="FQUP01000002">
    <property type="protein sequence ID" value="SHF63157.1"/>
    <property type="molecule type" value="Genomic_DNA"/>
</dbReference>
<reference evidence="3 4" key="1">
    <citation type="submission" date="2016-11" db="EMBL/GenBank/DDBJ databases">
        <authorList>
            <person name="Jaros S."/>
            <person name="Januszkiewicz K."/>
            <person name="Wedrychowicz H."/>
        </authorList>
    </citation>
    <scope>NUCLEOTIDE SEQUENCE [LARGE SCALE GENOMIC DNA]</scope>
    <source>
        <strain evidence="3 4">DSM 19436</strain>
    </source>
</reference>
<sequence length="320" mass="34240">MPPSQNAPASPGTPRRLSGPILGILLMMLGIFLFSVNDALGKWLVGTYSVSMVLLFRSIAALVLLAPFIHRDGGFAGLLAAPKPLLQLTRVMLATIEVGCFYWAVRSLPLADVMTYYLAGPIYVAALSATVLKERIDRQRWIAILIGFIGVVFVLKPSAASLTPPALVAIAGSMIFSVLMIVTRQLRGTKDSTLLAFSTTAAMTAGAVTAPFAWVMPGLRDFALLSLVGIVALVASLCVNRSLKLAPASVVVPYQYTMILWAVLFGWLFFGDGLKWNVIVGAAIIVASGLFIFLREQRDARAKPGETVAEEVGQTMSAQP</sequence>
<feature type="transmembrane region" description="Helical" evidence="1">
    <location>
        <begin position="194"/>
        <end position="216"/>
    </location>
</feature>
<organism evidence="3 4">
    <name type="scientific">Kaistia soli DSM 19436</name>
    <dbReference type="NCBI Taxonomy" id="1122133"/>
    <lineage>
        <taxon>Bacteria</taxon>
        <taxon>Pseudomonadati</taxon>
        <taxon>Pseudomonadota</taxon>
        <taxon>Alphaproteobacteria</taxon>
        <taxon>Hyphomicrobiales</taxon>
        <taxon>Kaistiaceae</taxon>
        <taxon>Kaistia</taxon>
    </lineage>
</organism>
<feature type="transmembrane region" description="Helical" evidence="1">
    <location>
        <begin position="222"/>
        <end position="239"/>
    </location>
</feature>
<feature type="transmembrane region" description="Helical" evidence="1">
    <location>
        <begin position="114"/>
        <end position="132"/>
    </location>
</feature>
<dbReference type="AlphaFoldDB" id="A0A1M5D8E2"/>
<feature type="domain" description="EamA" evidence="2">
    <location>
        <begin position="166"/>
        <end position="293"/>
    </location>
</feature>
<name>A0A1M5D8E2_9HYPH</name>
<evidence type="ECO:0000259" key="2">
    <source>
        <dbReference type="Pfam" id="PF00892"/>
    </source>
</evidence>
<evidence type="ECO:0000313" key="4">
    <source>
        <dbReference type="Proteomes" id="UP000184485"/>
    </source>
</evidence>
<feature type="transmembrane region" description="Helical" evidence="1">
    <location>
        <begin position="276"/>
        <end position="294"/>
    </location>
</feature>
<dbReference type="InterPro" id="IPR000620">
    <property type="entry name" value="EamA_dom"/>
</dbReference>
<keyword evidence="4" id="KW-1185">Reference proteome</keyword>
<keyword evidence="1" id="KW-0472">Membrane</keyword>
<dbReference type="InterPro" id="IPR037185">
    <property type="entry name" value="EmrE-like"/>
</dbReference>
<keyword evidence="1" id="KW-0812">Transmembrane</keyword>
<dbReference type="Proteomes" id="UP000184485">
    <property type="component" value="Unassembled WGS sequence"/>
</dbReference>
<gene>
    <name evidence="3" type="ORF">SAMN02745157_2592</name>
</gene>
<feature type="transmembrane region" description="Helical" evidence="1">
    <location>
        <begin position="141"/>
        <end position="159"/>
    </location>
</feature>
<dbReference type="RefSeq" id="WP_280174647.1">
    <property type="nucleotide sequence ID" value="NZ_FQUP01000002.1"/>
</dbReference>
<accession>A0A1M5D8E2</accession>
<dbReference type="SUPFAM" id="SSF103481">
    <property type="entry name" value="Multidrug resistance efflux transporter EmrE"/>
    <property type="match status" value="2"/>
</dbReference>
<evidence type="ECO:0000313" key="3">
    <source>
        <dbReference type="EMBL" id="SHF63157.1"/>
    </source>
</evidence>
<proteinExistence type="predicted"/>
<dbReference type="PANTHER" id="PTHR22911">
    <property type="entry name" value="ACYL-MALONYL CONDENSING ENZYME-RELATED"/>
    <property type="match status" value="1"/>
</dbReference>